<dbReference type="GO" id="GO:0006260">
    <property type="term" value="P:DNA replication"/>
    <property type="evidence" value="ECO:0007669"/>
    <property type="project" value="UniProtKB-UniRule"/>
</dbReference>
<dbReference type="GO" id="GO:0005737">
    <property type="term" value="C:cytoplasm"/>
    <property type="evidence" value="ECO:0007669"/>
    <property type="project" value="UniProtKB-SubCell"/>
</dbReference>
<evidence type="ECO:0000256" key="1">
    <source>
        <dbReference type="ARBA" id="ARBA00022490"/>
    </source>
</evidence>
<comment type="similarity">
    <text evidence="5">Belongs to the ScpB family.</text>
</comment>
<keyword evidence="1 5" id="KW-0963">Cytoplasm</keyword>
<evidence type="ECO:0000313" key="6">
    <source>
        <dbReference type="EMBL" id="RKD25658.1"/>
    </source>
</evidence>
<dbReference type="OrthoDB" id="9806226at2"/>
<dbReference type="Proteomes" id="UP000284219">
    <property type="component" value="Unassembled WGS sequence"/>
</dbReference>
<proteinExistence type="inferred from homology"/>
<dbReference type="EMBL" id="MCHY01000006">
    <property type="protein sequence ID" value="RKD25658.1"/>
    <property type="molecule type" value="Genomic_DNA"/>
</dbReference>
<keyword evidence="4 5" id="KW-0131">Cell cycle</keyword>
<name>A0A419SMY3_9BACL</name>
<dbReference type="AlphaFoldDB" id="A0A419SMY3"/>
<dbReference type="PANTHER" id="PTHR34298">
    <property type="entry name" value="SEGREGATION AND CONDENSATION PROTEIN B"/>
    <property type="match status" value="1"/>
</dbReference>
<accession>A0A419SMY3</accession>
<keyword evidence="7" id="KW-1185">Reference proteome</keyword>
<comment type="subcellular location">
    <subcellularLocation>
        <location evidence="5">Cytoplasm</location>
    </subcellularLocation>
    <text evidence="5">Associated with two foci at the outer edges of the nucleoid region in young cells, and at four foci within both cell halves in older cells.</text>
</comment>
<dbReference type="GO" id="GO:0051304">
    <property type="term" value="P:chromosome separation"/>
    <property type="evidence" value="ECO:0007669"/>
    <property type="project" value="InterPro"/>
</dbReference>
<dbReference type="HAMAP" id="MF_01804">
    <property type="entry name" value="ScpB"/>
    <property type="match status" value="1"/>
</dbReference>
<dbReference type="InterPro" id="IPR005234">
    <property type="entry name" value="ScpB_csome_segregation"/>
</dbReference>
<dbReference type="PANTHER" id="PTHR34298:SF2">
    <property type="entry name" value="SEGREGATION AND CONDENSATION PROTEIN B"/>
    <property type="match status" value="1"/>
</dbReference>
<sequence length="192" mass="21621">MTRDELKRVIEGCIFVSGSEGIDAPALAETLDIDPQTALELVYELQQQFKDEQRGLQIIELGGTFQLTTRLEHAPYFEKLAIAASRAGLTQAALETLAIIAYKQPITRAEIEDIRGVRSEKSIQTLISRGLAQEQGRAEVIGRPILYGTTREFMEYFGLKQLDDLPPLPSYTLDTELENEVEFLFQKLQNET</sequence>
<dbReference type="SUPFAM" id="SSF46785">
    <property type="entry name" value="Winged helix' DNA-binding domain"/>
    <property type="match status" value="2"/>
</dbReference>
<comment type="function">
    <text evidence="5">Participates in chromosomal partition during cell division. May act via the formation of a condensin-like complex containing Smc and ScpA that pull DNA away from mid-cell into both cell halves.</text>
</comment>
<protein>
    <recommendedName>
        <fullName evidence="5">Segregation and condensation protein B</fullName>
    </recommendedName>
</protein>
<dbReference type="Gene3D" id="1.10.10.10">
    <property type="entry name" value="Winged helix-like DNA-binding domain superfamily/Winged helix DNA-binding domain"/>
    <property type="match status" value="2"/>
</dbReference>
<evidence type="ECO:0000313" key="7">
    <source>
        <dbReference type="Proteomes" id="UP000284219"/>
    </source>
</evidence>
<dbReference type="NCBIfam" id="TIGR00281">
    <property type="entry name" value="SMC-Scp complex subunit ScpB"/>
    <property type="match status" value="1"/>
</dbReference>
<dbReference type="Pfam" id="PF04079">
    <property type="entry name" value="SMC_ScpB"/>
    <property type="match status" value="1"/>
</dbReference>
<reference evidence="6 7" key="1">
    <citation type="submission" date="2016-08" db="EMBL/GenBank/DDBJ databases">
        <title>Novel Firmicute Genomes.</title>
        <authorList>
            <person name="Poppleton D.I."/>
            <person name="Gribaldo S."/>
        </authorList>
    </citation>
    <scope>NUCLEOTIDE SEQUENCE [LARGE SCALE GENOMIC DNA]</scope>
    <source>
        <strain evidence="6 7">RAOx-1</strain>
    </source>
</reference>
<evidence type="ECO:0000256" key="5">
    <source>
        <dbReference type="HAMAP-Rule" id="MF_01804"/>
    </source>
</evidence>
<dbReference type="PIRSF" id="PIRSF019345">
    <property type="entry name" value="ScpB"/>
    <property type="match status" value="1"/>
</dbReference>
<keyword evidence="3 5" id="KW-0159">Chromosome partition</keyword>
<comment type="caution">
    <text evidence="6">The sequence shown here is derived from an EMBL/GenBank/DDBJ whole genome shotgun (WGS) entry which is preliminary data.</text>
</comment>
<evidence type="ECO:0000256" key="2">
    <source>
        <dbReference type="ARBA" id="ARBA00022618"/>
    </source>
</evidence>
<evidence type="ECO:0000256" key="4">
    <source>
        <dbReference type="ARBA" id="ARBA00023306"/>
    </source>
</evidence>
<comment type="subunit">
    <text evidence="5">Homodimer. Homodimerization may be required to stabilize the binding of ScpA to the Smc head domains. Component of a cohesin-like complex composed of ScpA, ScpB and the Smc homodimer, in which ScpA and ScpB bind to the head domain of Smc. The presence of the three proteins is required for the association of the complex with DNA.</text>
</comment>
<dbReference type="GO" id="GO:0051301">
    <property type="term" value="P:cell division"/>
    <property type="evidence" value="ECO:0007669"/>
    <property type="project" value="UniProtKB-KW"/>
</dbReference>
<organism evidence="6 7">
    <name type="scientific">Ammoniphilus oxalaticus</name>
    <dbReference type="NCBI Taxonomy" id="66863"/>
    <lineage>
        <taxon>Bacteria</taxon>
        <taxon>Bacillati</taxon>
        <taxon>Bacillota</taxon>
        <taxon>Bacilli</taxon>
        <taxon>Bacillales</taxon>
        <taxon>Paenibacillaceae</taxon>
        <taxon>Aneurinibacillus group</taxon>
        <taxon>Ammoniphilus</taxon>
    </lineage>
</organism>
<dbReference type="RefSeq" id="WP_120188329.1">
    <property type="nucleotide sequence ID" value="NZ_MCHY01000006.1"/>
</dbReference>
<dbReference type="InterPro" id="IPR036388">
    <property type="entry name" value="WH-like_DNA-bd_sf"/>
</dbReference>
<dbReference type="InterPro" id="IPR036390">
    <property type="entry name" value="WH_DNA-bd_sf"/>
</dbReference>
<gene>
    <name evidence="5" type="primary">scpB</name>
    <name evidence="6" type="ORF">BEP19_01575</name>
</gene>
<evidence type="ECO:0000256" key="3">
    <source>
        <dbReference type="ARBA" id="ARBA00022829"/>
    </source>
</evidence>
<keyword evidence="2 5" id="KW-0132">Cell division</keyword>